<name>A0A6A6YT73_9PEZI</name>
<evidence type="ECO:0000313" key="1">
    <source>
        <dbReference type="EMBL" id="KAF2812010.1"/>
    </source>
</evidence>
<proteinExistence type="predicted"/>
<dbReference type="OrthoDB" id="3468019at2759"/>
<gene>
    <name evidence="1 3" type="ORF">BDZ99DRAFT_461958</name>
</gene>
<reference evidence="3" key="2">
    <citation type="submission" date="2020-04" db="EMBL/GenBank/DDBJ databases">
        <authorList>
            <consortium name="NCBI Genome Project"/>
        </authorList>
    </citation>
    <scope>NUCLEOTIDE SEQUENCE</scope>
    <source>
        <strain evidence="3">CBS 304.34</strain>
    </source>
</reference>
<dbReference type="GeneID" id="54460626"/>
<evidence type="ECO:0008006" key="4">
    <source>
        <dbReference type="Google" id="ProtNLM"/>
    </source>
</evidence>
<sequence length="159" mass="17228">MGYNTENTEWPTSTPVPDVQKTIIDTLFNLLDDKSAGVGDKLADEIFTSDGVLHGGAGTAKGTDAIRHARDNAWKIIQTRRHKVLRVYVHDAEAKDLLIVGHVTMGFPNGKENASEFTARILFVAPESAGGKPKIKDYNVWADTAPLSKAIQEAVADGK</sequence>
<keyword evidence="2" id="KW-1185">Reference proteome</keyword>
<organism evidence="1">
    <name type="scientific">Mytilinidion resinicola</name>
    <dbReference type="NCBI Taxonomy" id="574789"/>
    <lineage>
        <taxon>Eukaryota</taxon>
        <taxon>Fungi</taxon>
        <taxon>Dikarya</taxon>
        <taxon>Ascomycota</taxon>
        <taxon>Pezizomycotina</taxon>
        <taxon>Dothideomycetes</taxon>
        <taxon>Pleosporomycetidae</taxon>
        <taxon>Mytilinidiales</taxon>
        <taxon>Mytilinidiaceae</taxon>
        <taxon>Mytilinidion</taxon>
    </lineage>
</organism>
<accession>A0A6A6YT73</accession>
<dbReference type="RefSeq" id="XP_033578974.1">
    <property type="nucleotide sequence ID" value="XM_033719733.1"/>
</dbReference>
<reference evidence="1 3" key="1">
    <citation type="journal article" date="2020" name="Stud. Mycol.">
        <title>101 Dothideomycetes genomes: a test case for predicting lifestyles and emergence of pathogens.</title>
        <authorList>
            <person name="Haridas S."/>
            <person name="Albert R."/>
            <person name="Binder M."/>
            <person name="Bloem J."/>
            <person name="Labutti K."/>
            <person name="Salamov A."/>
            <person name="Andreopoulos B."/>
            <person name="Baker S."/>
            <person name="Barry K."/>
            <person name="Bills G."/>
            <person name="Bluhm B."/>
            <person name="Cannon C."/>
            <person name="Castanera R."/>
            <person name="Culley D."/>
            <person name="Daum C."/>
            <person name="Ezra D."/>
            <person name="Gonzalez J."/>
            <person name="Henrissat B."/>
            <person name="Kuo A."/>
            <person name="Liang C."/>
            <person name="Lipzen A."/>
            <person name="Lutzoni F."/>
            <person name="Magnuson J."/>
            <person name="Mondo S."/>
            <person name="Nolan M."/>
            <person name="Ohm R."/>
            <person name="Pangilinan J."/>
            <person name="Park H.-J."/>
            <person name="Ramirez L."/>
            <person name="Alfaro M."/>
            <person name="Sun H."/>
            <person name="Tritt A."/>
            <person name="Yoshinaga Y."/>
            <person name="Zwiers L.-H."/>
            <person name="Turgeon B."/>
            <person name="Goodwin S."/>
            <person name="Spatafora J."/>
            <person name="Crous P."/>
            <person name="Grigoriev I."/>
        </authorList>
    </citation>
    <scope>NUCLEOTIDE SEQUENCE</scope>
    <source>
        <strain evidence="1 3">CBS 304.34</strain>
    </source>
</reference>
<dbReference type="EMBL" id="MU003698">
    <property type="protein sequence ID" value="KAF2812010.1"/>
    <property type="molecule type" value="Genomic_DNA"/>
</dbReference>
<dbReference type="AlphaFoldDB" id="A0A6A6YT73"/>
<dbReference type="SUPFAM" id="SSF54427">
    <property type="entry name" value="NTF2-like"/>
    <property type="match status" value="1"/>
</dbReference>
<dbReference type="Proteomes" id="UP000504636">
    <property type="component" value="Unplaced"/>
</dbReference>
<evidence type="ECO:0000313" key="3">
    <source>
        <dbReference type="RefSeq" id="XP_033578974.1"/>
    </source>
</evidence>
<evidence type="ECO:0000313" key="2">
    <source>
        <dbReference type="Proteomes" id="UP000504636"/>
    </source>
</evidence>
<protein>
    <recommendedName>
        <fullName evidence="4">SnoaL-like domain-containing protein</fullName>
    </recommendedName>
</protein>
<dbReference type="InterPro" id="IPR032710">
    <property type="entry name" value="NTF2-like_dom_sf"/>
</dbReference>
<reference evidence="3" key="3">
    <citation type="submission" date="2025-04" db="UniProtKB">
        <authorList>
            <consortium name="RefSeq"/>
        </authorList>
    </citation>
    <scope>IDENTIFICATION</scope>
    <source>
        <strain evidence="3">CBS 304.34</strain>
    </source>
</reference>